<feature type="domain" description="Methyl-accepting transducer" evidence="5">
    <location>
        <begin position="230"/>
        <end position="466"/>
    </location>
</feature>
<name>A0A806K023_9BACT</name>
<evidence type="ECO:0000256" key="2">
    <source>
        <dbReference type="ARBA" id="ARBA00029447"/>
    </source>
</evidence>
<dbReference type="InterPro" id="IPR004089">
    <property type="entry name" value="MCPsignal_dom"/>
</dbReference>
<dbReference type="Pfam" id="PF00015">
    <property type="entry name" value="MCPsignal"/>
    <property type="match status" value="1"/>
</dbReference>
<dbReference type="GO" id="GO:0006935">
    <property type="term" value="P:chemotaxis"/>
    <property type="evidence" value="ECO:0007669"/>
    <property type="project" value="UniProtKB-KW"/>
</dbReference>
<keyword evidence="4" id="KW-0472">Membrane</keyword>
<dbReference type="InterPro" id="IPR051310">
    <property type="entry name" value="MCP_chemotaxis"/>
</dbReference>
<feature type="transmembrane region" description="Helical" evidence="4">
    <location>
        <begin position="113"/>
        <end position="130"/>
    </location>
</feature>
<organism evidence="6">
    <name type="scientific">uncultured bacterium contig00019</name>
    <dbReference type="NCBI Taxonomy" id="1181510"/>
    <lineage>
        <taxon>Bacteria</taxon>
        <taxon>environmental samples</taxon>
    </lineage>
</organism>
<sequence length="521" mass="57566">MQNEVKNSFKDDEHNGEKLISNIRLSLALIYSISTTAIAVIKAAEGTGFIPWRSHIATTLFLLYSLIIFIHVRKKETLSNSFKYICVTLDMTILSAVIWVSCTYVEISSPLPFLSSRALFYSILILAGSFRHSTSCAYYSGILAAFCYFVIVLINRNAIDLPYYFVYEGKTLNVTFPLYNEIFKLLGMLMTGAVTGMASKRRHLLFSNMLESEREASGIASATVEQTRNMAKTIHKSTDEIFLSSKDIFTTANSQAASVQEIESTINENAKIALEITEKTSSVAAIASRMENDVVQGFAVLERNVDQLENIKSKNDGVISGIIALGNKIIKIRDIVKNINTITSQTKVIAFNAALEAASAGEKGKRFSVVASEVNRLADDIASLTTQIREQVEEIQSSSSSLIISSEESADKIIEGNNLIKELEDIFREIRSGAEITANQAQIITVSSEKQQKSIEQINIAIADISKGLVNFIQSTRVATSSAEELSGMIKELDSLLTVNSRNIKNIMSNELRERYDKAIM</sequence>
<keyword evidence="1" id="KW-0145">Chemotaxis</keyword>
<accession>A0A806K023</accession>
<dbReference type="EMBL" id="JQ844216">
    <property type="protein sequence ID" value="AGS52936.1"/>
    <property type="molecule type" value="Genomic_DNA"/>
</dbReference>
<dbReference type="PANTHER" id="PTHR43531">
    <property type="entry name" value="PROTEIN ICFG"/>
    <property type="match status" value="1"/>
</dbReference>
<evidence type="ECO:0000259" key="5">
    <source>
        <dbReference type="PROSITE" id="PS50111"/>
    </source>
</evidence>
<evidence type="ECO:0000256" key="3">
    <source>
        <dbReference type="PROSITE-ProRule" id="PRU00284"/>
    </source>
</evidence>
<evidence type="ECO:0000256" key="4">
    <source>
        <dbReference type="SAM" id="Phobius"/>
    </source>
</evidence>
<dbReference type="AlphaFoldDB" id="A0A806K023"/>
<dbReference type="PROSITE" id="PS50111">
    <property type="entry name" value="CHEMOTAXIS_TRANSDUC_2"/>
    <property type="match status" value="1"/>
</dbReference>
<dbReference type="SUPFAM" id="SSF58104">
    <property type="entry name" value="Methyl-accepting chemotaxis protein (MCP) signaling domain"/>
    <property type="match status" value="1"/>
</dbReference>
<proteinExistence type="inferred from homology"/>
<keyword evidence="4" id="KW-0812">Transmembrane</keyword>
<dbReference type="SMART" id="SM00283">
    <property type="entry name" value="MA"/>
    <property type="match status" value="1"/>
</dbReference>
<dbReference type="GO" id="GO:0007165">
    <property type="term" value="P:signal transduction"/>
    <property type="evidence" value="ECO:0007669"/>
    <property type="project" value="UniProtKB-KW"/>
</dbReference>
<feature type="transmembrane region" description="Helical" evidence="4">
    <location>
        <begin position="137"/>
        <end position="158"/>
    </location>
</feature>
<reference evidence="6" key="1">
    <citation type="submission" date="2012-03" db="EMBL/GenBank/DDBJ databases">
        <title>Functional metagenomics reveals considerable lignocellulase gene clusters in the gut microbiome of a wood-feeding higher termite.</title>
        <authorList>
            <person name="Liu N."/>
        </authorList>
    </citation>
    <scope>NUCLEOTIDE SEQUENCE</scope>
</reference>
<evidence type="ECO:0000256" key="1">
    <source>
        <dbReference type="ARBA" id="ARBA00022500"/>
    </source>
</evidence>
<dbReference type="GO" id="GO:0004888">
    <property type="term" value="F:transmembrane signaling receptor activity"/>
    <property type="evidence" value="ECO:0007669"/>
    <property type="project" value="TreeGrafter"/>
</dbReference>
<feature type="transmembrane region" description="Helical" evidence="4">
    <location>
        <begin position="25"/>
        <end position="44"/>
    </location>
</feature>
<feature type="transmembrane region" description="Helical" evidence="4">
    <location>
        <begin position="50"/>
        <end position="72"/>
    </location>
</feature>
<keyword evidence="3" id="KW-0807">Transducer</keyword>
<comment type="similarity">
    <text evidence="2">Belongs to the methyl-accepting chemotaxis (MCP) protein family.</text>
</comment>
<dbReference type="GO" id="GO:0005886">
    <property type="term" value="C:plasma membrane"/>
    <property type="evidence" value="ECO:0007669"/>
    <property type="project" value="TreeGrafter"/>
</dbReference>
<evidence type="ECO:0000313" key="6">
    <source>
        <dbReference type="EMBL" id="AGS52936.1"/>
    </source>
</evidence>
<protein>
    <submittedName>
        <fullName evidence="6">Chemotaxis sensory transducer</fullName>
    </submittedName>
</protein>
<feature type="transmembrane region" description="Helical" evidence="4">
    <location>
        <begin position="84"/>
        <end position="107"/>
    </location>
</feature>
<keyword evidence="4" id="KW-1133">Transmembrane helix</keyword>
<feature type="transmembrane region" description="Helical" evidence="4">
    <location>
        <begin position="178"/>
        <end position="199"/>
    </location>
</feature>
<dbReference type="PANTHER" id="PTHR43531:SF11">
    <property type="entry name" value="METHYL-ACCEPTING CHEMOTAXIS PROTEIN 3"/>
    <property type="match status" value="1"/>
</dbReference>
<dbReference type="Gene3D" id="1.10.287.950">
    <property type="entry name" value="Methyl-accepting chemotaxis protein"/>
    <property type="match status" value="1"/>
</dbReference>